<dbReference type="InterPro" id="IPR041426">
    <property type="entry name" value="Mos1_HTH"/>
</dbReference>
<dbReference type="Proteomes" id="UP001153954">
    <property type="component" value="Unassembled WGS sequence"/>
</dbReference>
<dbReference type="Pfam" id="PF17906">
    <property type="entry name" value="HTH_48"/>
    <property type="match status" value="1"/>
</dbReference>
<dbReference type="Gene3D" id="1.10.10.1450">
    <property type="match status" value="1"/>
</dbReference>
<accession>A0AAU9VAW0</accession>
<dbReference type="PANTHER" id="PTHR46060:SF1">
    <property type="entry name" value="MARINER MOS1 TRANSPOSASE-LIKE PROTEIN"/>
    <property type="match status" value="1"/>
</dbReference>
<sequence length="121" mass="13797">MEKIDYRAIIKFLTKQGKSVATIMDEMSSVYGDSCPGKTMVYKWHSLFKKGRESLEDDPRPGRSIVVTTPELIQNVEKLVLDDARLKKKQLAEMVGVSDTTIFKIMHDHLGMTKVSPRWVP</sequence>
<proteinExistence type="predicted"/>
<evidence type="ECO:0000259" key="1">
    <source>
        <dbReference type="Pfam" id="PF17906"/>
    </source>
</evidence>
<evidence type="ECO:0000313" key="2">
    <source>
        <dbReference type="EMBL" id="CAH2108417.1"/>
    </source>
</evidence>
<dbReference type="AlphaFoldDB" id="A0AAU9VAW0"/>
<name>A0AAU9VAW0_EUPED</name>
<dbReference type="PANTHER" id="PTHR46060">
    <property type="entry name" value="MARINER MOS1 TRANSPOSASE-LIKE PROTEIN"/>
    <property type="match status" value="1"/>
</dbReference>
<protein>
    <recommendedName>
        <fullName evidence="1">Mos1 transposase HTH domain-containing protein</fullName>
    </recommendedName>
</protein>
<reference evidence="2" key="1">
    <citation type="submission" date="2022-03" db="EMBL/GenBank/DDBJ databases">
        <authorList>
            <person name="Tunstrom K."/>
        </authorList>
    </citation>
    <scope>NUCLEOTIDE SEQUENCE</scope>
</reference>
<gene>
    <name evidence="2" type="ORF">EEDITHA_LOCUS22356</name>
</gene>
<feature type="domain" description="Mos1 transposase HTH" evidence="1">
    <location>
        <begin position="3"/>
        <end position="51"/>
    </location>
</feature>
<comment type="caution">
    <text evidence="2">The sequence shown here is derived from an EMBL/GenBank/DDBJ whole genome shotgun (WGS) entry which is preliminary data.</text>
</comment>
<dbReference type="EMBL" id="CAKOGL010000031">
    <property type="protein sequence ID" value="CAH2108417.1"/>
    <property type="molecule type" value="Genomic_DNA"/>
</dbReference>
<dbReference type="InterPro" id="IPR052709">
    <property type="entry name" value="Transposase-MT_Hybrid"/>
</dbReference>
<evidence type="ECO:0000313" key="3">
    <source>
        <dbReference type="Proteomes" id="UP001153954"/>
    </source>
</evidence>
<keyword evidence="3" id="KW-1185">Reference proteome</keyword>
<organism evidence="2 3">
    <name type="scientific">Euphydryas editha</name>
    <name type="common">Edith's checkerspot</name>
    <dbReference type="NCBI Taxonomy" id="104508"/>
    <lineage>
        <taxon>Eukaryota</taxon>
        <taxon>Metazoa</taxon>
        <taxon>Ecdysozoa</taxon>
        <taxon>Arthropoda</taxon>
        <taxon>Hexapoda</taxon>
        <taxon>Insecta</taxon>
        <taxon>Pterygota</taxon>
        <taxon>Neoptera</taxon>
        <taxon>Endopterygota</taxon>
        <taxon>Lepidoptera</taxon>
        <taxon>Glossata</taxon>
        <taxon>Ditrysia</taxon>
        <taxon>Papilionoidea</taxon>
        <taxon>Nymphalidae</taxon>
        <taxon>Nymphalinae</taxon>
        <taxon>Euphydryas</taxon>
    </lineage>
</organism>